<reference evidence="3" key="1">
    <citation type="journal article" date="2014" name="Front. Microbiol.">
        <title>High frequency of phylogenetically diverse reductive dehalogenase-homologous genes in deep subseafloor sedimentary metagenomes.</title>
        <authorList>
            <person name="Kawai M."/>
            <person name="Futagami T."/>
            <person name="Toyoda A."/>
            <person name="Takaki Y."/>
            <person name="Nishi S."/>
            <person name="Hori S."/>
            <person name="Arai W."/>
            <person name="Tsubouchi T."/>
            <person name="Morono Y."/>
            <person name="Uchiyama I."/>
            <person name="Ito T."/>
            <person name="Fujiyama A."/>
            <person name="Inagaki F."/>
            <person name="Takami H."/>
        </authorList>
    </citation>
    <scope>NUCLEOTIDE SEQUENCE</scope>
    <source>
        <strain evidence="3">Expedition CK06-06</strain>
    </source>
</reference>
<feature type="non-terminal residue" evidence="3">
    <location>
        <position position="178"/>
    </location>
</feature>
<dbReference type="EMBL" id="BARS01027080">
    <property type="protein sequence ID" value="GAG07850.1"/>
    <property type="molecule type" value="Genomic_DNA"/>
</dbReference>
<dbReference type="PROSITE" id="PS51635">
    <property type="entry name" value="PNPLA"/>
    <property type="match status" value="1"/>
</dbReference>
<dbReference type="Pfam" id="PF01734">
    <property type="entry name" value="Patatin"/>
    <property type="match status" value="1"/>
</dbReference>
<dbReference type="InterPro" id="IPR052580">
    <property type="entry name" value="Lipid_Hydrolase"/>
</dbReference>
<evidence type="ECO:0000256" key="1">
    <source>
        <dbReference type="ARBA" id="ARBA00023098"/>
    </source>
</evidence>
<feature type="domain" description="PNPLA" evidence="2">
    <location>
        <begin position="11"/>
        <end position="178"/>
    </location>
</feature>
<dbReference type="PANTHER" id="PTHR46394">
    <property type="entry name" value="ANNEXIN"/>
    <property type="match status" value="1"/>
</dbReference>
<name>X0UQ77_9ZZZZ</name>
<dbReference type="AlphaFoldDB" id="X0UQ77"/>
<evidence type="ECO:0000259" key="2">
    <source>
        <dbReference type="PROSITE" id="PS51635"/>
    </source>
</evidence>
<keyword evidence="1" id="KW-0443">Lipid metabolism</keyword>
<dbReference type="InterPro" id="IPR016035">
    <property type="entry name" value="Acyl_Trfase/lysoPLipase"/>
</dbReference>
<proteinExistence type="predicted"/>
<dbReference type="SUPFAM" id="SSF52151">
    <property type="entry name" value="FabD/lysophospholipase-like"/>
    <property type="match status" value="1"/>
</dbReference>
<gene>
    <name evidence="3" type="ORF">S01H1_42575</name>
</gene>
<dbReference type="GO" id="GO:0006629">
    <property type="term" value="P:lipid metabolic process"/>
    <property type="evidence" value="ECO:0007669"/>
    <property type="project" value="UniProtKB-KW"/>
</dbReference>
<dbReference type="PANTHER" id="PTHR46394:SF1">
    <property type="entry name" value="PNPLA DOMAIN-CONTAINING PROTEIN"/>
    <property type="match status" value="1"/>
</dbReference>
<dbReference type="Gene3D" id="3.40.1090.10">
    <property type="entry name" value="Cytosolic phospholipase A2 catalytic domain"/>
    <property type="match status" value="1"/>
</dbReference>
<comment type="caution">
    <text evidence="3">The sequence shown here is derived from an EMBL/GenBank/DDBJ whole genome shotgun (WGS) entry which is preliminary data.</text>
</comment>
<evidence type="ECO:0000313" key="3">
    <source>
        <dbReference type="EMBL" id="GAG07850.1"/>
    </source>
</evidence>
<protein>
    <recommendedName>
        <fullName evidence="2">PNPLA domain-containing protein</fullName>
    </recommendedName>
</protein>
<sequence length="178" mass="19807">MSPTKRYPADAVFEGGGVTGIALIGALSVMEETWTWENVAGTSAGAIVAAFTAVGKSAQDIDKILGRIKLMELMDTAWEEKVDWLLSRLSPLRLIPGVGMLREHIFSVIKDFGIYEGDRFMELVNDNLPPSVRNFGDILYDPDLPKDHPYRYKLRVVASDITANRILVLPQDICHFGR</sequence>
<accession>X0UQ77</accession>
<dbReference type="InterPro" id="IPR002641">
    <property type="entry name" value="PNPLA_dom"/>
</dbReference>
<organism evidence="3">
    <name type="scientific">marine sediment metagenome</name>
    <dbReference type="NCBI Taxonomy" id="412755"/>
    <lineage>
        <taxon>unclassified sequences</taxon>
        <taxon>metagenomes</taxon>
        <taxon>ecological metagenomes</taxon>
    </lineage>
</organism>